<evidence type="ECO:0000313" key="2">
    <source>
        <dbReference type="Proteomes" id="UP000016016"/>
    </source>
</evidence>
<comment type="caution">
    <text evidence="1">The sequence shown here is derived from an EMBL/GenBank/DDBJ whole genome shotgun (WGS) entry which is preliminary data.</text>
</comment>
<name>E1GY02_9BACT</name>
<gene>
    <name evidence="1" type="ORF">HMPREF9018_1813</name>
</gene>
<sequence>MLIYIEWYKKQEQSYTWDSMYAGVEVCKYKNLVKLLMLDYFYIY</sequence>
<reference evidence="1 2" key="1">
    <citation type="submission" date="2010-09" db="EMBL/GenBank/DDBJ databases">
        <authorList>
            <person name="Harkins D.M."/>
            <person name="Madupu R."/>
            <person name="Durkin A.S."/>
            <person name="Torralba M."/>
            <person name="Methe B."/>
            <person name="Sutton G.G."/>
            <person name="Nelson K.E."/>
        </authorList>
    </citation>
    <scope>NUCLEOTIDE SEQUENCE [LARGE SCALE GENOMIC DNA]</scope>
    <source>
        <strain evidence="1 2">CRIS 21A-A</strain>
    </source>
</reference>
<dbReference type="Proteomes" id="UP000016016">
    <property type="component" value="Unassembled WGS sequence"/>
</dbReference>
<accession>E1GY02</accession>
<proteinExistence type="predicted"/>
<dbReference type="EMBL" id="ADFQ01000098">
    <property type="protein sequence ID" value="EFN90428.1"/>
    <property type="molecule type" value="Genomic_DNA"/>
</dbReference>
<protein>
    <submittedName>
        <fullName evidence="1">Uncharacterized protein</fullName>
    </submittedName>
</protein>
<organism evidence="1 2">
    <name type="scientific">Prevotella amnii CRIS 21A-A</name>
    <dbReference type="NCBI Taxonomy" id="679191"/>
    <lineage>
        <taxon>Bacteria</taxon>
        <taxon>Pseudomonadati</taxon>
        <taxon>Bacteroidota</taxon>
        <taxon>Bacteroidia</taxon>
        <taxon>Bacteroidales</taxon>
        <taxon>Prevotellaceae</taxon>
        <taxon>Prevotella</taxon>
    </lineage>
</organism>
<dbReference type="AlphaFoldDB" id="E1GY02"/>
<evidence type="ECO:0000313" key="1">
    <source>
        <dbReference type="EMBL" id="EFN90428.1"/>
    </source>
</evidence>